<comment type="caution">
    <text evidence="2">The sequence shown here is derived from an EMBL/GenBank/DDBJ whole genome shotgun (WGS) entry which is preliminary data.</text>
</comment>
<name>A0AAD9Y6E8_COLKA</name>
<dbReference type="Proteomes" id="UP001281614">
    <property type="component" value="Unassembled WGS sequence"/>
</dbReference>
<dbReference type="AlphaFoldDB" id="A0AAD9Y6E8"/>
<gene>
    <name evidence="2" type="ORF">CKAH01_07471</name>
</gene>
<sequence>MCTIHILKCPSCNAITSANRHTCPLTPATQVCHANHTNYITTYSLPGGCTPCLTRVGSYHTLPAGAAFVVPPWQRSSFSDDSLVTTIRRSERYLARLRMLRKSLETRARRWSSGLEGSFQRGRGSSSSSSRRAGGGESHGGAQRRCHIWRWTIEVSPREGNRQKESNRSFC</sequence>
<proteinExistence type="predicted"/>
<reference evidence="2" key="1">
    <citation type="submission" date="2023-02" db="EMBL/GenBank/DDBJ databases">
        <title>Colletotrichum kahawae CIFC_Que2 genome sequencing and assembly.</title>
        <authorList>
            <person name="Baroncelli R."/>
        </authorList>
    </citation>
    <scope>NUCLEOTIDE SEQUENCE</scope>
    <source>
        <strain evidence="2">CIFC_Que2</strain>
    </source>
</reference>
<feature type="compositionally biased region" description="Low complexity" evidence="1">
    <location>
        <begin position="116"/>
        <end position="132"/>
    </location>
</feature>
<organism evidence="2 3">
    <name type="scientific">Colletotrichum kahawae</name>
    <name type="common">Coffee berry disease fungus</name>
    <dbReference type="NCBI Taxonomy" id="34407"/>
    <lineage>
        <taxon>Eukaryota</taxon>
        <taxon>Fungi</taxon>
        <taxon>Dikarya</taxon>
        <taxon>Ascomycota</taxon>
        <taxon>Pezizomycotina</taxon>
        <taxon>Sordariomycetes</taxon>
        <taxon>Hypocreomycetidae</taxon>
        <taxon>Glomerellales</taxon>
        <taxon>Glomerellaceae</taxon>
        <taxon>Colletotrichum</taxon>
        <taxon>Colletotrichum gloeosporioides species complex</taxon>
    </lineage>
</organism>
<evidence type="ECO:0000313" key="3">
    <source>
        <dbReference type="Proteomes" id="UP001281614"/>
    </source>
</evidence>
<keyword evidence="3" id="KW-1185">Reference proteome</keyword>
<evidence type="ECO:0000313" key="2">
    <source>
        <dbReference type="EMBL" id="KAK2738093.1"/>
    </source>
</evidence>
<evidence type="ECO:0000256" key="1">
    <source>
        <dbReference type="SAM" id="MobiDB-lite"/>
    </source>
</evidence>
<dbReference type="EMBL" id="VYYT01000389">
    <property type="protein sequence ID" value="KAK2738093.1"/>
    <property type="molecule type" value="Genomic_DNA"/>
</dbReference>
<feature type="region of interest" description="Disordered" evidence="1">
    <location>
        <begin position="115"/>
        <end position="142"/>
    </location>
</feature>
<protein>
    <submittedName>
        <fullName evidence="2">Uncharacterized protein</fullName>
    </submittedName>
</protein>
<accession>A0AAD9Y6E8</accession>